<dbReference type="InterPro" id="IPR034768">
    <property type="entry name" value="4FE4S_WBL"/>
</dbReference>
<evidence type="ECO:0000259" key="1">
    <source>
        <dbReference type="PROSITE" id="PS51674"/>
    </source>
</evidence>
<name>A0A1X1Y805_9MYCO</name>
<evidence type="ECO:0000313" key="2">
    <source>
        <dbReference type="EMBL" id="ORW07196.1"/>
    </source>
</evidence>
<dbReference type="AlphaFoldDB" id="A0A1X1Y805"/>
<dbReference type="Pfam" id="PF02467">
    <property type="entry name" value="Whib"/>
    <property type="match status" value="1"/>
</dbReference>
<feature type="domain" description="4Fe-4S Wbl-type" evidence="1">
    <location>
        <begin position="11"/>
        <end position="65"/>
    </location>
</feature>
<protein>
    <recommendedName>
        <fullName evidence="1">4Fe-4S Wbl-type domain-containing protein</fullName>
    </recommendedName>
</protein>
<dbReference type="Proteomes" id="UP000193487">
    <property type="component" value="Unassembled WGS sequence"/>
</dbReference>
<dbReference type="RefSeq" id="WP_158089871.1">
    <property type="nucleotide sequence ID" value="NZ_LQPE01000050.1"/>
</dbReference>
<comment type="caution">
    <text evidence="2">The sequence shown here is derived from an EMBL/GenBank/DDBJ whole genome shotgun (WGS) entry which is preliminary data.</text>
</comment>
<proteinExistence type="predicted"/>
<dbReference type="EMBL" id="LQPE01000050">
    <property type="protein sequence ID" value="ORW07196.1"/>
    <property type="molecule type" value="Genomic_DNA"/>
</dbReference>
<keyword evidence="3" id="KW-1185">Reference proteome</keyword>
<organism evidence="2 3">
    <name type="scientific">Mycobacterium kyorinense</name>
    <dbReference type="NCBI Taxonomy" id="487514"/>
    <lineage>
        <taxon>Bacteria</taxon>
        <taxon>Bacillati</taxon>
        <taxon>Actinomycetota</taxon>
        <taxon>Actinomycetes</taxon>
        <taxon>Mycobacteriales</taxon>
        <taxon>Mycobacteriaceae</taxon>
        <taxon>Mycobacterium</taxon>
    </lineage>
</organism>
<gene>
    <name evidence="2" type="ORF">AWC14_24975</name>
</gene>
<dbReference type="OrthoDB" id="4732680at2"/>
<accession>A0A1X1Y805</accession>
<sequence>MNHKRDIAPPPCLQHPGDWFDPTRRALTRQQCLKCPNRAQCSQDALRNRPAYGMWAGVWINDDFNAKQHLLRAHAQPISPTAKHPEPQTISRPVGLIPVHQRTARRSKVGKLITATPLPPIAAQITARASGHCEIMAPACTYQQGAIFSRRRTATRQGPLGSPADAIAACHNCIELIEHTDLPTALDLGYIVDPRTTTSTAPKLWRQHRWVYLDTQGRIHDVTDASIARSA</sequence>
<evidence type="ECO:0000313" key="3">
    <source>
        <dbReference type="Proteomes" id="UP000193487"/>
    </source>
</evidence>
<dbReference type="PROSITE" id="PS51674">
    <property type="entry name" value="4FE4S_WBL"/>
    <property type="match status" value="1"/>
</dbReference>
<reference evidence="2 3" key="1">
    <citation type="submission" date="2016-01" db="EMBL/GenBank/DDBJ databases">
        <title>The new phylogeny of the genus Mycobacterium.</title>
        <authorList>
            <person name="Tarcisio F."/>
            <person name="Conor M."/>
            <person name="Antonella G."/>
            <person name="Elisabetta G."/>
            <person name="Giulia F.S."/>
            <person name="Sara T."/>
            <person name="Anna F."/>
            <person name="Clotilde B."/>
            <person name="Roberto B."/>
            <person name="Veronica D.S."/>
            <person name="Fabio R."/>
            <person name="Monica P."/>
            <person name="Olivier J."/>
            <person name="Enrico T."/>
            <person name="Nicola S."/>
        </authorList>
    </citation>
    <scope>NUCLEOTIDE SEQUENCE [LARGE SCALE GENOMIC DNA]</scope>
    <source>
        <strain evidence="2 3">DSM 45166</strain>
    </source>
</reference>